<reference evidence="3 4" key="1">
    <citation type="submission" date="2022-12" db="EMBL/GenBank/DDBJ databases">
        <title>Metagenome assembled genome from gulf of manar.</title>
        <authorList>
            <person name="Kohli P."/>
            <person name="Pk S."/>
            <person name="Venkata Ramana C."/>
            <person name="Sasikala C."/>
        </authorList>
    </citation>
    <scope>NUCLEOTIDE SEQUENCE [LARGE SCALE GENOMIC DNA]</scope>
    <source>
        <strain evidence="3">JB008</strain>
    </source>
</reference>
<dbReference type="InterPro" id="IPR011006">
    <property type="entry name" value="CheY-like_superfamily"/>
</dbReference>
<proteinExistence type="predicted"/>
<dbReference type="InterPro" id="IPR052048">
    <property type="entry name" value="ST_Response_Regulator"/>
</dbReference>
<dbReference type="Gene3D" id="3.40.50.2300">
    <property type="match status" value="1"/>
</dbReference>
<evidence type="ECO:0000256" key="1">
    <source>
        <dbReference type="PROSITE-ProRule" id="PRU00169"/>
    </source>
</evidence>
<feature type="modified residue" description="4-aspartylphosphate" evidence="1">
    <location>
        <position position="57"/>
    </location>
</feature>
<evidence type="ECO:0000313" key="4">
    <source>
        <dbReference type="Proteomes" id="UP001221217"/>
    </source>
</evidence>
<evidence type="ECO:0000259" key="2">
    <source>
        <dbReference type="PROSITE" id="PS50110"/>
    </source>
</evidence>
<gene>
    <name evidence="3" type="ORF">PQJ61_12015</name>
</gene>
<keyword evidence="1" id="KW-0597">Phosphoprotein</keyword>
<sequence>MKDRHAGVLIVDDLPFMRTAIRDILNEGGIPVAGEAENGLKCLEFYYRNPVALVLLDITMPVMDGIETLAKLKHLDRESQVIMCSAMGQDKYIIRSIQLGARDFIVKPFKPERIISAVRKAIELNV</sequence>
<organism evidence="3 4">
    <name type="scientific">Candidatus Thalassospirochaeta sargassi</name>
    <dbReference type="NCBI Taxonomy" id="3119039"/>
    <lineage>
        <taxon>Bacteria</taxon>
        <taxon>Pseudomonadati</taxon>
        <taxon>Spirochaetota</taxon>
        <taxon>Spirochaetia</taxon>
        <taxon>Spirochaetales</taxon>
        <taxon>Spirochaetaceae</taxon>
        <taxon>Candidatus Thalassospirochaeta</taxon>
    </lineage>
</organism>
<dbReference type="PANTHER" id="PTHR43228:SF1">
    <property type="entry name" value="TWO-COMPONENT RESPONSE REGULATOR ARR22"/>
    <property type="match status" value="1"/>
</dbReference>
<dbReference type="EMBL" id="JAQQAL010000025">
    <property type="protein sequence ID" value="MDC7227480.1"/>
    <property type="molecule type" value="Genomic_DNA"/>
</dbReference>
<dbReference type="PANTHER" id="PTHR43228">
    <property type="entry name" value="TWO-COMPONENT RESPONSE REGULATOR"/>
    <property type="match status" value="1"/>
</dbReference>
<protein>
    <submittedName>
        <fullName evidence="3">Response regulator</fullName>
    </submittedName>
</protein>
<dbReference type="AlphaFoldDB" id="A0AAJ1MN89"/>
<dbReference type="GO" id="GO:0000160">
    <property type="term" value="P:phosphorelay signal transduction system"/>
    <property type="evidence" value="ECO:0007669"/>
    <property type="project" value="InterPro"/>
</dbReference>
<dbReference type="InterPro" id="IPR001789">
    <property type="entry name" value="Sig_transdc_resp-reg_receiver"/>
</dbReference>
<accession>A0AAJ1MN89</accession>
<dbReference type="SMART" id="SM00448">
    <property type="entry name" value="REC"/>
    <property type="match status" value="1"/>
</dbReference>
<feature type="domain" description="Response regulatory" evidence="2">
    <location>
        <begin position="7"/>
        <end position="122"/>
    </location>
</feature>
<dbReference type="SUPFAM" id="SSF52172">
    <property type="entry name" value="CheY-like"/>
    <property type="match status" value="1"/>
</dbReference>
<name>A0AAJ1MN89_9SPIO</name>
<dbReference type="Proteomes" id="UP001221217">
    <property type="component" value="Unassembled WGS sequence"/>
</dbReference>
<dbReference type="PROSITE" id="PS50110">
    <property type="entry name" value="RESPONSE_REGULATORY"/>
    <property type="match status" value="1"/>
</dbReference>
<dbReference type="Pfam" id="PF00072">
    <property type="entry name" value="Response_reg"/>
    <property type="match status" value="1"/>
</dbReference>
<comment type="caution">
    <text evidence="3">The sequence shown here is derived from an EMBL/GenBank/DDBJ whole genome shotgun (WGS) entry which is preliminary data.</text>
</comment>
<evidence type="ECO:0000313" key="3">
    <source>
        <dbReference type="EMBL" id="MDC7227480.1"/>
    </source>
</evidence>